<accession>A0A2B7YLB6</accession>
<sequence>MEIKSFIKKYKKGRKKKSFSIPYKFIPMHRKIILGIILIEVILFELLALISLYRSVDIYIIKTFRFGWLFIQFIFLTHFLKREEKIRKIVQKWFSIIFMTSIIECFFSFNLNKFICYILFEIFLWFFILFCVEKTEENQNIINSYKRGNLYKKLELLNNLEIEITYERVTDLIQDIKKYRNSVFSEIKKPFEILFHPPISYILTAIFSSVIIPKIFERISLLVSLTLFFIIIGLILFVWNYLRLINILFFSQDFIISDLEEIANYCKNI</sequence>
<protein>
    <submittedName>
        <fullName evidence="2">Uncharacterized protein</fullName>
    </submittedName>
</protein>
<name>A0A2B7YLB6_9FUSO</name>
<dbReference type="RefSeq" id="WP_158411640.1">
    <property type="nucleotide sequence ID" value="NZ_CP077150.1"/>
</dbReference>
<evidence type="ECO:0000313" key="3">
    <source>
        <dbReference type="Proteomes" id="UP000226179"/>
    </source>
</evidence>
<proteinExistence type="predicted"/>
<feature type="transmembrane region" description="Helical" evidence="1">
    <location>
        <begin position="115"/>
        <end position="132"/>
    </location>
</feature>
<gene>
    <name evidence="2" type="ORF">RN90_05350</name>
</gene>
<evidence type="ECO:0000256" key="1">
    <source>
        <dbReference type="SAM" id="Phobius"/>
    </source>
</evidence>
<keyword evidence="1" id="KW-0472">Membrane</keyword>
<feature type="transmembrane region" description="Helical" evidence="1">
    <location>
        <begin position="198"/>
        <end position="216"/>
    </location>
</feature>
<dbReference type="AlphaFoldDB" id="A0A2B7YLB6"/>
<feature type="transmembrane region" description="Helical" evidence="1">
    <location>
        <begin position="32"/>
        <end position="53"/>
    </location>
</feature>
<feature type="transmembrane region" description="Helical" evidence="1">
    <location>
        <begin position="59"/>
        <end position="80"/>
    </location>
</feature>
<evidence type="ECO:0000313" key="2">
    <source>
        <dbReference type="EMBL" id="PGH24884.1"/>
    </source>
</evidence>
<keyword evidence="1" id="KW-1133">Transmembrane helix</keyword>
<organism evidence="2 3">
    <name type="scientific">Fusobacterium animalis</name>
    <dbReference type="NCBI Taxonomy" id="76859"/>
    <lineage>
        <taxon>Bacteria</taxon>
        <taxon>Fusobacteriati</taxon>
        <taxon>Fusobacteriota</taxon>
        <taxon>Fusobacteriia</taxon>
        <taxon>Fusobacteriales</taxon>
        <taxon>Fusobacteriaceae</taxon>
        <taxon>Fusobacterium</taxon>
    </lineage>
</organism>
<dbReference type="EMBL" id="NJGJ01000001">
    <property type="protein sequence ID" value="PGH24884.1"/>
    <property type="molecule type" value="Genomic_DNA"/>
</dbReference>
<dbReference type="Proteomes" id="UP000226179">
    <property type="component" value="Unassembled WGS sequence"/>
</dbReference>
<comment type="caution">
    <text evidence="2">The sequence shown here is derived from an EMBL/GenBank/DDBJ whole genome shotgun (WGS) entry which is preliminary data.</text>
</comment>
<feature type="transmembrane region" description="Helical" evidence="1">
    <location>
        <begin position="222"/>
        <end position="242"/>
    </location>
</feature>
<keyword evidence="1" id="KW-0812">Transmembrane</keyword>
<reference evidence="2 3" key="1">
    <citation type="submission" date="2017-06" db="EMBL/GenBank/DDBJ databases">
        <title>Draft genome sequence of Fusobacterium nucleatum subsp. animalis KCOM 1280 (=ChDC F318).</title>
        <authorList>
            <person name="Kook J.-K."/>
            <person name="Park S.-N."/>
            <person name="Lim Y.K."/>
            <person name="Roh H."/>
        </authorList>
    </citation>
    <scope>NUCLEOTIDE SEQUENCE [LARGE SCALE GENOMIC DNA]</scope>
    <source>
        <strain evidence="3">KCOM 1280 ( ChDC F318)</strain>
    </source>
</reference>